<accession>A0A7W3XQ24</accession>
<dbReference type="Proteomes" id="UP000567067">
    <property type="component" value="Unassembled WGS sequence"/>
</dbReference>
<evidence type="ECO:0000313" key="2">
    <source>
        <dbReference type="EMBL" id="MBA9083931.1"/>
    </source>
</evidence>
<dbReference type="InterPro" id="IPR014914">
    <property type="entry name" value="RES_dom"/>
</dbReference>
<evidence type="ECO:0000313" key="3">
    <source>
        <dbReference type="Proteomes" id="UP000567067"/>
    </source>
</evidence>
<comment type="caution">
    <text evidence="2">The sequence shown here is derived from an EMBL/GenBank/DDBJ whole genome shotgun (WGS) entry which is preliminary data.</text>
</comment>
<dbReference type="EMBL" id="JACJIP010000002">
    <property type="protein sequence ID" value="MBA9083931.1"/>
    <property type="molecule type" value="Genomic_DNA"/>
</dbReference>
<gene>
    <name evidence="2" type="ORF">FHR92_000385</name>
</gene>
<evidence type="ECO:0000259" key="1">
    <source>
        <dbReference type="Pfam" id="PF08808"/>
    </source>
</evidence>
<dbReference type="AlphaFoldDB" id="A0A7W3XQ24"/>
<dbReference type="Pfam" id="PF08808">
    <property type="entry name" value="RES"/>
    <property type="match status" value="1"/>
</dbReference>
<protein>
    <recommendedName>
        <fullName evidence="1">RES domain-containing protein</fullName>
    </recommendedName>
</protein>
<reference evidence="2 3" key="1">
    <citation type="submission" date="2020-08" db="EMBL/GenBank/DDBJ databases">
        <title>Genomic Encyclopedia of Type Strains, Phase III (KMG-III): the genomes of soil and plant-associated and newly described type strains.</title>
        <authorList>
            <person name="Whitman W."/>
        </authorList>
    </citation>
    <scope>NUCLEOTIDE SEQUENCE [LARGE SCALE GENOMIC DNA]</scope>
    <source>
        <strain evidence="2 3">CECT 8693</strain>
    </source>
</reference>
<organism evidence="2 3">
    <name type="scientific">Fontibacillus solani</name>
    <dbReference type="NCBI Taxonomy" id="1572857"/>
    <lineage>
        <taxon>Bacteria</taxon>
        <taxon>Bacillati</taxon>
        <taxon>Bacillota</taxon>
        <taxon>Bacilli</taxon>
        <taxon>Bacillales</taxon>
        <taxon>Paenibacillaceae</taxon>
        <taxon>Fontibacillus</taxon>
    </lineage>
</organism>
<feature type="domain" description="RES" evidence="1">
    <location>
        <begin position="12"/>
        <end position="116"/>
    </location>
</feature>
<proteinExistence type="predicted"/>
<dbReference type="RefSeq" id="WP_182534058.1">
    <property type="nucleotide sequence ID" value="NZ_JACJIP010000002.1"/>
</dbReference>
<keyword evidence="3" id="KW-1185">Reference proteome</keyword>
<sequence length="118" mass="13604">MSQKNNIDYGLDQMWNPPQSASHGRFNPVGSSVLYCCNNIESIAYEINPTAKQDICIAYFHIKRPLIMLDIDRLFYKFNDLVRESSNNDGIYNSDYALTNYIAECCKEIEYHGISYKG</sequence>
<name>A0A7W3XQ24_9BACL</name>